<keyword evidence="5" id="KW-1185">Reference proteome</keyword>
<accession>A0ABS2JMJ8</accession>
<protein>
    <submittedName>
        <fullName evidence="4">GNAT family N-acetyltransferase</fullName>
    </submittedName>
</protein>
<dbReference type="Pfam" id="PF00583">
    <property type="entry name" value="Acetyltransf_1"/>
    <property type="match status" value="1"/>
</dbReference>
<dbReference type="Gene3D" id="3.40.630.30">
    <property type="match status" value="1"/>
</dbReference>
<sequence length="154" mass="16821">MPHDVAIVCATRSHVPALMSICAEHAAFERLPHAPAVRAEVLADALHGSPPQLYAWLACIGEALVGYASATQDFSTLDRNTYLHMDCLYVRAAWRNRAIGQQLWNAVLDQATSLGCAAVQWQTPSWNDGAARFYRRLGASESAKLRYVLPLSGA</sequence>
<proteinExistence type="predicted"/>
<dbReference type="InterPro" id="IPR016181">
    <property type="entry name" value="Acyl_CoA_acyltransferase"/>
</dbReference>
<evidence type="ECO:0000259" key="3">
    <source>
        <dbReference type="PROSITE" id="PS51186"/>
    </source>
</evidence>
<dbReference type="PANTHER" id="PTHR10545:SF29">
    <property type="entry name" value="GH14572P-RELATED"/>
    <property type="match status" value="1"/>
</dbReference>
<dbReference type="EMBL" id="JADIKC010000002">
    <property type="protein sequence ID" value="MBM7120264.1"/>
    <property type="molecule type" value="Genomic_DNA"/>
</dbReference>
<dbReference type="CDD" id="cd04301">
    <property type="entry name" value="NAT_SF"/>
    <property type="match status" value="1"/>
</dbReference>
<dbReference type="InterPro" id="IPR051016">
    <property type="entry name" value="Diverse_Substrate_AcTransf"/>
</dbReference>
<reference evidence="4 5" key="1">
    <citation type="submission" date="2020-10" db="EMBL/GenBank/DDBJ databases">
        <title>Phylogeny of dyella-like bacteria.</title>
        <authorList>
            <person name="Fu J."/>
        </authorList>
    </citation>
    <scope>NUCLEOTIDE SEQUENCE [LARGE SCALE GENOMIC DNA]</scope>
    <source>
        <strain evidence="4 5">THG-B117</strain>
    </source>
</reference>
<comment type="caution">
    <text evidence="4">The sequence shown here is derived from an EMBL/GenBank/DDBJ whole genome shotgun (WGS) entry which is preliminary data.</text>
</comment>
<feature type="domain" description="N-acetyltransferase" evidence="3">
    <location>
        <begin position="5"/>
        <end position="154"/>
    </location>
</feature>
<gene>
    <name evidence="4" type="ORF">ISP20_03745</name>
</gene>
<dbReference type="InterPro" id="IPR000182">
    <property type="entry name" value="GNAT_dom"/>
</dbReference>
<dbReference type="RefSeq" id="WP_204634732.1">
    <property type="nucleotide sequence ID" value="NZ_CP183983.1"/>
</dbReference>
<evidence type="ECO:0000313" key="4">
    <source>
        <dbReference type="EMBL" id="MBM7120264.1"/>
    </source>
</evidence>
<dbReference type="SUPFAM" id="SSF55729">
    <property type="entry name" value="Acyl-CoA N-acyltransferases (Nat)"/>
    <property type="match status" value="1"/>
</dbReference>
<keyword evidence="1" id="KW-0808">Transferase</keyword>
<organism evidence="4 5">
    <name type="scientific">Dyella kyungheensis</name>
    <dbReference type="NCBI Taxonomy" id="1242174"/>
    <lineage>
        <taxon>Bacteria</taxon>
        <taxon>Pseudomonadati</taxon>
        <taxon>Pseudomonadota</taxon>
        <taxon>Gammaproteobacteria</taxon>
        <taxon>Lysobacterales</taxon>
        <taxon>Rhodanobacteraceae</taxon>
        <taxon>Dyella</taxon>
    </lineage>
</organism>
<name>A0ABS2JMJ8_9GAMM</name>
<dbReference type="Proteomes" id="UP001430065">
    <property type="component" value="Unassembled WGS sequence"/>
</dbReference>
<dbReference type="PROSITE" id="PS51186">
    <property type="entry name" value="GNAT"/>
    <property type="match status" value="1"/>
</dbReference>
<evidence type="ECO:0000256" key="2">
    <source>
        <dbReference type="ARBA" id="ARBA00023315"/>
    </source>
</evidence>
<dbReference type="PANTHER" id="PTHR10545">
    <property type="entry name" value="DIAMINE N-ACETYLTRANSFERASE"/>
    <property type="match status" value="1"/>
</dbReference>
<evidence type="ECO:0000313" key="5">
    <source>
        <dbReference type="Proteomes" id="UP001430065"/>
    </source>
</evidence>
<evidence type="ECO:0000256" key="1">
    <source>
        <dbReference type="ARBA" id="ARBA00022679"/>
    </source>
</evidence>
<keyword evidence="2" id="KW-0012">Acyltransferase</keyword>